<dbReference type="Proteomes" id="UP000076761">
    <property type="component" value="Unassembled WGS sequence"/>
</dbReference>
<keyword evidence="1" id="KW-0472">Membrane</keyword>
<dbReference type="InParanoid" id="A0A165R0M8"/>
<name>A0A165R0M8_9AGAM</name>
<feature type="transmembrane region" description="Helical" evidence="1">
    <location>
        <begin position="39"/>
        <end position="66"/>
    </location>
</feature>
<dbReference type="PANTHER" id="PTHR40465:SF1">
    <property type="entry name" value="DUF6534 DOMAIN-CONTAINING PROTEIN"/>
    <property type="match status" value="1"/>
</dbReference>
<sequence>MATFGPALIGATISSLLYGVTSAQVTKYYTTYDDGLAMKWFIGFIWLMDTLQQCLVAHVLWWYLIARCYGDAKACADVVWSLYAVAIPTELCAFIVECFFIFRIWKFQEKKSTLLLVVPAALGPLFSMMYLIDCIEARGFFAFRTGMDVGEILTCLSASFYIFTDVAITVTMSYYLFKSQEGALVVSK</sequence>
<gene>
    <name evidence="2" type="ORF">NEOLEDRAFT_1137027</name>
</gene>
<keyword evidence="1" id="KW-0812">Transmembrane</keyword>
<evidence type="ECO:0000256" key="1">
    <source>
        <dbReference type="SAM" id="Phobius"/>
    </source>
</evidence>
<dbReference type="STRING" id="1314782.A0A165R0M8"/>
<keyword evidence="3" id="KW-1185">Reference proteome</keyword>
<reference evidence="2 3" key="1">
    <citation type="journal article" date="2016" name="Mol. Biol. Evol.">
        <title>Comparative Genomics of Early-Diverging Mushroom-Forming Fungi Provides Insights into the Origins of Lignocellulose Decay Capabilities.</title>
        <authorList>
            <person name="Nagy L.G."/>
            <person name="Riley R."/>
            <person name="Tritt A."/>
            <person name="Adam C."/>
            <person name="Daum C."/>
            <person name="Floudas D."/>
            <person name="Sun H."/>
            <person name="Yadav J.S."/>
            <person name="Pangilinan J."/>
            <person name="Larsson K.H."/>
            <person name="Matsuura K."/>
            <person name="Barry K."/>
            <person name="Labutti K."/>
            <person name="Kuo R."/>
            <person name="Ohm R.A."/>
            <person name="Bhattacharya S.S."/>
            <person name="Shirouzu T."/>
            <person name="Yoshinaga Y."/>
            <person name="Martin F.M."/>
            <person name="Grigoriev I.V."/>
            <person name="Hibbett D.S."/>
        </authorList>
    </citation>
    <scope>NUCLEOTIDE SEQUENCE [LARGE SCALE GENOMIC DNA]</scope>
    <source>
        <strain evidence="2 3">HHB14362 ss-1</strain>
    </source>
</reference>
<evidence type="ECO:0000313" key="2">
    <source>
        <dbReference type="EMBL" id="KZT23145.1"/>
    </source>
</evidence>
<keyword evidence="1" id="KW-1133">Transmembrane helix</keyword>
<evidence type="ECO:0000313" key="3">
    <source>
        <dbReference type="Proteomes" id="UP000076761"/>
    </source>
</evidence>
<feature type="transmembrane region" description="Helical" evidence="1">
    <location>
        <begin position="114"/>
        <end position="132"/>
    </location>
</feature>
<protein>
    <submittedName>
        <fullName evidence="2">Uncharacterized protein</fullName>
    </submittedName>
</protein>
<feature type="transmembrane region" description="Helical" evidence="1">
    <location>
        <begin position="152"/>
        <end position="177"/>
    </location>
</feature>
<dbReference type="EMBL" id="KV425588">
    <property type="protein sequence ID" value="KZT23145.1"/>
    <property type="molecule type" value="Genomic_DNA"/>
</dbReference>
<accession>A0A165R0M8</accession>
<dbReference type="OrthoDB" id="2535105at2759"/>
<feature type="transmembrane region" description="Helical" evidence="1">
    <location>
        <begin position="78"/>
        <end position="102"/>
    </location>
</feature>
<organism evidence="2 3">
    <name type="scientific">Neolentinus lepideus HHB14362 ss-1</name>
    <dbReference type="NCBI Taxonomy" id="1314782"/>
    <lineage>
        <taxon>Eukaryota</taxon>
        <taxon>Fungi</taxon>
        <taxon>Dikarya</taxon>
        <taxon>Basidiomycota</taxon>
        <taxon>Agaricomycotina</taxon>
        <taxon>Agaricomycetes</taxon>
        <taxon>Gloeophyllales</taxon>
        <taxon>Gloeophyllaceae</taxon>
        <taxon>Neolentinus</taxon>
    </lineage>
</organism>
<dbReference type="PANTHER" id="PTHR40465">
    <property type="entry name" value="CHROMOSOME 1, WHOLE GENOME SHOTGUN SEQUENCE"/>
    <property type="match status" value="1"/>
</dbReference>
<proteinExistence type="predicted"/>
<dbReference type="AlphaFoldDB" id="A0A165R0M8"/>